<comment type="caution">
    <text evidence="2">The sequence shown here is derived from an EMBL/GenBank/DDBJ whole genome shotgun (WGS) entry which is preliminary data.</text>
</comment>
<evidence type="ECO:0000313" key="2">
    <source>
        <dbReference type="EMBL" id="KAF7767914.1"/>
    </source>
</evidence>
<name>A0A8H7EYN8_AGABI</name>
<proteinExistence type="predicted"/>
<protein>
    <recommendedName>
        <fullName evidence="1">Aminoglycoside phosphotransferase domain-containing protein</fullName>
    </recommendedName>
</protein>
<reference evidence="2 3" key="1">
    <citation type="journal article" name="Sci. Rep.">
        <title>Telomere-to-telomere assembled and centromere annotated genomes of the two main subspecies of the button mushroom Agaricus bisporus reveal especially polymorphic chromosome ends.</title>
        <authorList>
            <person name="Sonnenberg A.S.M."/>
            <person name="Sedaghat-Telgerd N."/>
            <person name="Lavrijssen B."/>
            <person name="Ohm R.A."/>
            <person name="Hendrickx P.M."/>
            <person name="Scholtmeijer K."/>
            <person name="Baars J.J.P."/>
            <person name="van Peer A."/>
        </authorList>
    </citation>
    <scope>NUCLEOTIDE SEQUENCE [LARGE SCALE GENOMIC DNA]</scope>
    <source>
        <strain evidence="2 3">H119_p4</strain>
    </source>
</reference>
<dbReference type="GO" id="GO:0005739">
    <property type="term" value="C:mitochondrion"/>
    <property type="evidence" value="ECO:0007669"/>
    <property type="project" value="TreeGrafter"/>
</dbReference>
<dbReference type="PANTHER" id="PTHR36091:SF2">
    <property type="entry name" value="AMINOGLYCOSIDE PHOSPHOTRANSFERASE DOMAIN-CONTAINING PROTEIN"/>
    <property type="match status" value="1"/>
</dbReference>
<accession>A0A8H7EYN8</accession>
<dbReference type="SUPFAM" id="SSF56112">
    <property type="entry name" value="Protein kinase-like (PK-like)"/>
    <property type="match status" value="1"/>
</dbReference>
<dbReference type="InterPro" id="IPR051035">
    <property type="entry name" value="Mito_inheritance_9"/>
</dbReference>
<dbReference type="AlphaFoldDB" id="A0A8H7EYN8"/>
<dbReference type="PANTHER" id="PTHR36091">
    <property type="entry name" value="ALTERED INHERITANCE OF MITOCHONDRIA PROTEIN 9, MITOCHONDRIAL"/>
    <property type="match status" value="1"/>
</dbReference>
<gene>
    <name evidence="2" type="ORF">Agabi119p4_7157</name>
</gene>
<dbReference type="InterPro" id="IPR002575">
    <property type="entry name" value="Aminoglycoside_PTrfase"/>
</dbReference>
<feature type="domain" description="Aminoglycoside phosphotransferase" evidence="1">
    <location>
        <begin position="78"/>
        <end position="362"/>
    </location>
</feature>
<evidence type="ECO:0000259" key="1">
    <source>
        <dbReference type="Pfam" id="PF01636"/>
    </source>
</evidence>
<sequence length="573" mass="65799">MFSRACKPLKKALLTRTQGLKSVTDGGNELFEFTSGRWLYNERSQREARRTPFNVEAFCRTACAVTGATAVTQISKISESINRVLLVKFENGSEAIARFPTRLGGTPHHSTANEVATMEFLRRRIGIPVPRVIAWNSRASTHEVQAEFILMEKVSGRPLRDVVDGSPLSPPEKLSFALELIKLQKQLLAVKFAAYGALYFTQDIPEHQRLSQFLAHDVSPHSVDSEFCLGPMPRRDFWRGERTSMKIDRGPWTTPQQYLLAIADRGHQWIQEFHTPHFIDHPLSYLPQQSNVSEFLRDLKNYKQMIPFLVPKKESLVASVLWHPDLHGDNILVEETECDDEGNRQFKIVSILDWESAWAGPMFLQLDVPDFLRWGPQALTPMHDVALPSDLKEKSELEQKEIKAVYKRILVHRAYQLRAWPVDLINFHGRNELVALEGIMREPWLYGLSPVRQNLLHVVRRWDSYCPKVDLPINIDDEYVLQHERAYDSYESLDKLHSEICDELGIGELGYVRGNDSARFQAVAEILAIGRKEFIDGGKNEDERRRRALVWPFQDTVDVGYNPRGVVTDLMDF</sequence>
<dbReference type="EMBL" id="JABXXO010000010">
    <property type="protein sequence ID" value="KAF7767914.1"/>
    <property type="molecule type" value="Genomic_DNA"/>
</dbReference>
<dbReference type="InterPro" id="IPR011009">
    <property type="entry name" value="Kinase-like_dom_sf"/>
</dbReference>
<evidence type="ECO:0000313" key="3">
    <source>
        <dbReference type="Proteomes" id="UP000629468"/>
    </source>
</evidence>
<organism evidence="2 3">
    <name type="scientific">Agaricus bisporus var. burnettii</name>
    <dbReference type="NCBI Taxonomy" id="192524"/>
    <lineage>
        <taxon>Eukaryota</taxon>
        <taxon>Fungi</taxon>
        <taxon>Dikarya</taxon>
        <taxon>Basidiomycota</taxon>
        <taxon>Agaricomycotina</taxon>
        <taxon>Agaricomycetes</taxon>
        <taxon>Agaricomycetidae</taxon>
        <taxon>Agaricales</taxon>
        <taxon>Agaricineae</taxon>
        <taxon>Agaricaceae</taxon>
        <taxon>Agaricus</taxon>
    </lineage>
</organism>
<dbReference type="Proteomes" id="UP000629468">
    <property type="component" value="Unassembled WGS sequence"/>
</dbReference>
<dbReference type="Pfam" id="PF01636">
    <property type="entry name" value="APH"/>
    <property type="match status" value="1"/>
</dbReference>